<proteinExistence type="predicted"/>
<evidence type="ECO:0000313" key="6">
    <source>
        <dbReference type="EMBL" id="MBP2703742.1"/>
    </source>
</evidence>
<dbReference type="GO" id="GO:0046872">
    <property type="term" value="F:metal ion binding"/>
    <property type="evidence" value="ECO:0007669"/>
    <property type="project" value="UniProtKB-KW"/>
</dbReference>
<keyword evidence="1" id="KW-0949">S-adenosyl-L-methionine</keyword>
<dbReference type="EMBL" id="JAFCNB010000003">
    <property type="protein sequence ID" value="MBP2703742.1"/>
    <property type="molecule type" value="Genomic_DNA"/>
</dbReference>
<dbReference type="Proteomes" id="UP000674234">
    <property type="component" value="Unassembled WGS sequence"/>
</dbReference>
<organism evidence="6 7">
    <name type="scientific">Microbispora oryzae</name>
    <dbReference type="NCBI Taxonomy" id="2806554"/>
    <lineage>
        <taxon>Bacteria</taxon>
        <taxon>Bacillati</taxon>
        <taxon>Actinomycetota</taxon>
        <taxon>Actinomycetes</taxon>
        <taxon>Streptosporangiales</taxon>
        <taxon>Streptosporangiaceae</taxon>
        <taxon>Microbispora</taxon>
    </lineage>
</organism>
<dbReference type="AlphaFoldDB" id="A0A940WGS8"/>
<evidence type="ECO:0000256" key="1">
    <source>
        <dbReference type="ARBA" id="ARBA00022691"/>
    </source>
</evidence>
<dbReference type="InterPro" id="IPR013785">
    <property type="entry name" value="Aldolase_TIM"/>
</dbReference>
<dbReference type="Gene3D" id="3.20.20.70">
    <property type="entry name" value="Aldolase class I"/>
    <property type="match status" value="1"/>
</dbReference>
<evidence type="ECO:0000256" key="2">
    <source>
        <dbReference type="ARBA" id="ARBA00022723"/>
    </source>
</evidence>
<dbReference type="SUPFAM" id="SSF102114">
    <property type="entry name" value="Radical SAM enzymes"/>
    <property type="match status" value="1"/>
</dbReference>
<reference evidence="6" key="1">
    <citation type="submission" date="2021-02" db="EMBL/GenBank/DDBJ databases">
        <title>Draft genome sequence of Microbispora sp. RL4-1S isolated from rice leaves in Thailand.</title>
        <authorList>
            <person name="Muangham S."/>
            <person name="Duangmal K."/>
        </authorList>
    </citation>
    <scope>NUCLEOTIDE SEQUENCE</scope>
    <source>
        <strain evidence="6">RL4-1S</strain>
    </source>
</reference>
<dbReference type="PROSITE" id="PS51918">
    <property type="entry name" value="RADICAL_SAM"/>
    <property type="match status" value="1"/>
</dbReference>
<gene>
    <name evidence="6" type="ORF">JOL79_07990</name>
</gene>
<dbReference type="InterPro" id="IPR058240">
    <property type="entry name" value="rSAM_sf"/>
</dbReference>
<keyword evidence="7" id="KW-1185">Reference proteome</keyword>
<accession>A0A940WGS8</accession>
<keyword evidence="4" id="KW-0411">Iron-sulfur</keyword>
<keyword evidence="2" id="KW-0479">Metal-binding</keyword>
<evidence type="ECO:0000256" key="3">
    <source>
        <dbReference type="ARBA" id="ARBA00023004"/>
    </source>
</evidence>
<evidence type="ECO:0000313" key="7">
    <source>
        <dbReference type="Proteomes" id="UP000674234"/>
    </source>
</evidence>
<dbReference type="GO" id="GO:0051536">
    <property type="term" value="F:iron-sulfur cluster binding"/>
    <property type="evidence" value="ECO:0007669"/>
    <property type="project" value="UniProtKB-KW"/>
</dbReference>
<dbReference type="CDD" id="cd01335">
    <property type="entry name" value="Radical_SAM"/>
    <property type="match status" value="1"/>
</dbReference>
<dbReference type="RefSeq" id="WP_210155028.1">
    <property type="nucleotide sequence ID" value="NZ_JAFCNB010000003.1"/>
</dbReference>
<dbReference type="GO" id="GO:0003824">
    <property type="term" value="F:catalytic activity"/>
    <property type="evidence" value="ECO:0007669"/>
    <property type="project" value="InterPro"/>
</dbReference>
<keyword evidence="3" id="KW-0408">Iron</keyword>
<evidence type="ECO:0000259" key="5">
    <source>
        <dbReference type="PROSITE" id="PS51918"/>
    </source>
</evidence>
<dbReference type="InterPro" id="IPR007197">
    <property type="entry name" value="rSAM"/>
</dbReference>
<evidence type="ECO:0000256" key="4">
    <source>
        <dbReference type="ARBA" id="ARBA00023014"/>
    </source>
</evidence>
<protein>
    <submittedName>
        <fullName evidence="6">Radical SAM protein</fullName>
    </submittedName>
</protein>
<sequence>MTAIPVHINPPVPGRRESKARLRALLAERPDLAGRLQTIRDMGRRVRACEVHLTTTCNIRCKGCWYFEGGFDAAVPETSDLGLIRAFAEKLDADGVTQATLIGGEPTLVLNRVIPFVERLPYITISTNGLRPLPREGFENVAVAISLFGGGPLDDDLRAHRPNGSTFTGLFEKALNHYRDDPRVTFVYALSEEGLQYVESTVRAIQDNGNQVTFNFYSAHGTDHPLRIENEKRTLAEALRVKELFPETVVSHPYYIETLITGRTHWGGQFGYDVCPSISVELPEHAERVASGQPVIDGFAVYGADYRTLQFCCTSGDCGGCRDSQAVYTWLVVSLNRFLDDAGRLETWVDLAEAYWRQWYWSQRHSPNFARRPTSASAV</sequence>
<feature type="domain" description="Radical SAM core" evidence="5">
    <location>
        <begin position="41"/>
        <end position="246"/>
    </location>
</feature>
<comment type="caution">
    <text evidence="6">The sequence shown here is derived from an EMBL/GenBank/DDBJ whole genome shotgun (WGS) entry which is preliminary data.</text>
</comment>
<name>A0A940WGS8_9ACTN</name>